<comment type="caution">
    <text evidence="2">The sequence shown here is derived from an EMBL/GenBank/DDBJ whole genome shotgun (WGS) entry which is preliminary data.</text>
</comment>
<keyword evidence="3" id="KW-1185">Reference proteome</keyword>
<feature type="transmembrane region" description="Helical" evidence="1">
    <location>
        <begin position="20"/>
        <end position="43"/>
    </location>
</feature>
<evidence type="ECO:0000256" key="1">
    <source>
        <dbReference type="SAM" id="Phobius"/>
    </source>
</evidence>
<reference evidence="2" key="1">
    <citation type="submission" date="2022-12" db="EMBL/GenBank/DDBJ databases">
        <authorList>
            <person name="Petersen C."/>
        </authorList>
    </citation>
    <scope>NUCLEOTIDE SEQUENCE</scope>
    <source>
        <strain evidence="2">IBT 21472</strain>
    </source>
</reference>
<accession>A0A9W9PPR5</accession>
<keyword evidence="1" id="KW-0472">Membrane</keyword>
<name>A0A9W9PPR5_9EURO</name>
<keyword evidence="1" id="KW-1133">Transmembrane helix</keyword>
<evidence type="ECO:0000313" key="3">
    <source>
        <dbReference type="Proteomes" id="UP001147746"/>
    </source>
</evidence>
<sequence length="286" mass="32229">MPLISSRRSSQSHANLPIALLTTFTLITALVYLQLIYAISWILRPFYNSGQEFPPMRRTIEKAERLTVNIILGIVPTSFYRSPPVSGLLHMHEDSAHRIPSVPRYVYDPASHTQGTTVLPTLSQCYPENSIERTGIIHHDSHFPVCATPDHYTRDSSVYDTVKKHTTGKQRISVVEMHQSQQATQTYQQTKSPLVPAPVISAPLEKSPAASFDGVREASMHSFLTETDNSNNSLTLRMSKRAKSRSTESYPGRFPVSDRLEYTNLATAELNFREKGTTFVRPFSDY</sequence>
<dbReference type="Proteomes" id="UP001147746">
    <property type="component" value="Unassembled WGS sequence"/>
</dbReference>
<evidence type="ECO:0000313" key="2">
    <source>
        <dbReference type="EMBL" id="KAJ5303410.1"/>
    </source>
</evidence>
<proteinExistence type="predicted"/>
<reference evidence="2" key="2">
    <citation type="journal article" date="2023" name="IMA Fungus">
        <title>Comparative genomic study of the Penicillium genus elucidates a diverse pangenome and 15 lateral gene transfer events.</title>
        <authorList>
            <person name="Petersen C."/>
            <person name="Sorensen T."/>
            <person name="Nielsen M.R."/>
            <person name="Sondergaard T.E."/>
            <person name="Sorensen J.L."/>
            <person name="Fitzpatrick D.A."/>
            <person name="Frisvad J.C."/>
            <person name="Nielsen K.L."/>
        </authorList>
    </citation>
    <scope>NUCLEOTIDE SEQUENCE</scope>
    <source>
        <strain evidence="2">IBT 21472</strain>
    </source>
</reference>
<dbReference type="AlphaFoldDB" id="A0A9W9PPR5"/>
<protein>
    <submittedName>
        <fullName evidence="2">Uncharacterized protein</fullName>
    </submittedName>
</protein>
<organism evidence="2 3">
    <name type="scientific">Penicillium atrosanguineum</name>
    <dbReference type="NCBI Taxonomy" id="1132637"/>
    <lineage>
        <taxon>Eukaryota</taxon>
        <taxon>Fungi</taxon>
        <taxon>Dikarya</taxon>
        <taxon>Ascomycota</taxon>
        <taxon>Pezizomycotina</taxon>
        <taxon>Eurotiomycetes</taxon>
        <taxon>Eurotiomycetidae</taxon>
        <taxon>Eurotiales</taxon>
        <taxon>Aspergillaceae</taxon>
        <taxon>Penicillium</taxon>
    </lineage>
</organism>
<gene>
    <name evidence="2" type="ORF">N7476_010209</name>
</gene>
<dbReference type="EMBL" id="JAPZBO010000009">
    <property type="protein sequence ID" value="KAJ5303410.1"/>
    <property type="molecule type" value="Genomic_DNA"/>
</dbReference>
<dbReference type="OrthoDB" id="4326871at2759"/>
<keyword evidence="1" id="KW-0812">Transmembrane</keyword>